<proteinExistence type="inferred from homology"/>
<evidence type="ECO:0000256" key="1">
    <source>
        <dbReference type="ARBA" id="ARBA00004651"/>
    </source>
</evidence>
<organism evidence="9">
    <name type="scientific">Caldilineaceae bacterium SB0664_bin_27</name>
    <dbReference type="NCBI Taxonomy" id="2605260"/>
    <lineage>
        <taxon>Bacteria</taxon>
        <taxon>Bacillati</taxon>
        <taxon>Chloroflexota</taxon>
        <taxon>Caldilineae</taxon>
        <taxon>Caldilineales</taxon>
        <taxon>Caldilineaceae</taxon>
    </lineage>
</organism>
<comment type="subcellular location">
    <subcellularLocation>
        <location evidence="1 7">Cell membrane</location>
        <topology evidence="1 7">Multi-pass membrane protein</topology>
    </subcellularLocation>
</comment>
<reference evidence="9" key="1">
    <citation type="submission" date="2019-09" db="EMBL/GenBank/DDBJ databases">
        <title>Characterisation of the sponge microbiome using genome-centric metagenomics.</title>
        <authorList>
            <person name="Engelberts J.P."/>
            <person name="Robbins S.J."/>
            <person name="De Goeij J.M."/>
            <person name="Aranda M."/>
            <person name="Bell S.C."/>
            <person name="Webster N.S."/>
        </authorList>
    </citation>
    <scope>NUCLEOTIDE SEQUENCE</scope>
    <source>
        <strain evidence="9">SB0664_bin_27</strain>
    </source>
</reference>
<evidence type="ECO:0000256" key="7">
    <source>
        <dbReference type="RuleBase" id="RU363032"/>
    </source>
</evidence>
<dbReference type="EMBL" id="VXRG01000053">
    <property type="protein sequence ID" value="MXY93017.1"/>
    <property type="molecule type" value="Genomic_DNA"/>
</dbReference>
<feature type="domain" description="ABC transmembrane type-1" evidence="8">
    <location>
        <begin position="95"/>
        <end position="293"/>
    </location>
</feature>
<accession>A0A6B0YQX1</accession>
<comment type="caution">
    <text evidence="9">The sequence shown here is derived from an EMBL/GenBank/DDBJ whole genome shotgun (WGS) entry which is preliminary data.</text>
</comment>
<dbReference type="GO" id="GO:0005886">
    <property type="term" value="C:plasma membrane"/>
    <property type="evidence" value="ECO:0007669"/>
    <property type="project" value="UniProtKB-SubCell"/>
</dbReference>
<evidence type="ECO:0000256" key="4">
    <source>
        <dbReference type="ARBA" id="ARBA00022692"/>
    </source>
</evidence>
<feature type="transmembrane region" description="Helical" evidence="7">
    <location>
        <begin position="269"/>
        <end position="293"/>
    </location>
</feature>
<feature type="transmembrane region" description="Helical" evidence="7">
    <location>
        <begin position="34"/>
        <end position="55"/>
    </location>
</feature>
<evidence type="ECO:0000259" key="8">
    <source>
        <dbReference type="PROSITE" id="PS50928"/>
    </source>
</evidence>
<sequence length="308" mass="34316">MTIKPRVDSENGQTGGWNSGWLQSASGKRVAGQALIYLLLLAVGFMLAVPLIWLISSSLKTETDAFAIPPSFIPNPVQWSNYVTGLTEFPFVRSTMNTMILVAWVMVGTVLSASLVAYGFARVRFPGRTALFILVLSTMMIPSHVTLIPQYLLFRELKWLDSFKPLIVPSFFGGGAFYIFLLRQFFLTIPLDYDDAARIDGCGTFAIFWRIILPLSKPALGTMAIFTFMGQWNAFFEPLIYLNRFETQPLAVALTTWVQTAHGSTSMHYVPWVAIMAVSTLIALPPVMVFFFAQRHFIQGVVVSGMKG</sequence>
<dbReference type="PANTHER" id="PTHR43744:SF6">
    <property type="entry name" value="ABC TRANSPORTER PERMEASE PROTEIN YESQ-RELATED"/>
    <property type="match status" value="1"/>
</dbReference>
<keyword evidence="4 7" id="KW-0812">Transmembrane</keyword>
<keyword evidence="2 7" id="KW-0813">Transport</keyword>
<evidence type="ECO:0000256" key="6">
    <source>
        <dbReference type="ARBA" id="ARBA00023136"/>
    </source>
</evidence>
<dbReference type="InterPro" id="IPR000515">
    <property type="entry name" value="MetI-like"/>
</dbReference>
<dbReference type="SUPFAM" id="SSF161098">
    <property type="entry name" value="MetI-like"/>
    <property type="match status" value="1"/>
</dbReference>
<evidence type="ECO:0000256" key="2">
    <source>
        <dbReference type="ARBA" id="ARBA00022448"/>
    </source>
</evidence>
<keyword evidence="6 7" id="KW-0472">Membrane</keyword>
<dbReference type="AlphaFoldDB" id="A0A6B0YQX1"/>
<name>A0A6B0YQX1_9CHLR</name>
<keyword evidence="3" id="KW-1003">Cell membrane</keyword>
<dbReference type="GO" id="GO:0055085">
    <property type="term" value="P:transmembrane transport"/>
    <property type="evidence" value="ECO:0007669"/>
    <property type="project" value="InterPro"/>
</dbReference>
<dbReference type="CDD" id="cd06261">
    <property type="entry name" value="TM_PBP2"/>
    <property type="match status" value="1"/>
</dbReference>
<feature type="transmembrane region" description="Helical" evidence="7">
    <location>
        <begin position="130"/>
        <end position="154"/>
    </location>
</feature>
<dbReference type="PANTHER" id="PTHR43744">
    <property type="entry name" value="ABC TRANSPORTER PERMEASE PROTEIN MG189-RELATED-RELATED"/>
    <property type="match status" value="1"/>
</dbReference>
<keyword evidence="5 7" id="KW-1133">Transmembrane helix</keyword>
<dbReference type="Pfam" id="PF00528">
    <property type="entry name" value="BPD_transp_1"/>
    <property type="match status" value="1"/>
</dbReference>
<feature type="transmembrane region" description="Helical" evidence="7">
    <location>
        <begin position="207"/>
        <end position="229"/>
    </location>
</feature>
<feature type="transmembrane region" description="Helical" evidence="7">
    <location>
        <begin position="166"/>
        <end position="186"/>
    </location>
</feature>
<feature type="transmembrane region" description="Helical" evidence="7">
    <location>
        <begin position="99"/>
        <end position="118"/>
    </location>
</feature>
<evidence type="ECO:0000256" key="3">
    <source>
        <dbReference type="ARBA" id="ARBA00022475"/>
    </source>
</evidence>
<evidence type="ECO:0000313" key="9">
    <source>
        <dbReference type="EMBL" id="MXY93017.1"/>
    </source>
</evidence>
<comment type="similarity">
    <text evidence="7">Belongs to the binding-protein-dependent transport system permease family.</text>
</comment>
<gene>
    <name evidence="9" type="ORF">F4Y42_06150</name>
</gene>
<dbReference type="PROSITE" id="PS50928">
    <property type="entry name" value="ABC_TM1"/>
    <property type="match status" value="1"/>
</dbReference>
<protein>
    <submittedName>
        <fullName evidence="9">Carbohydrate ABC transporter permease</fullName>
    </submittedName>
</protein>
<evidence type="ECO:0000256" key="5">
    <source>
        <dbReference type="ARBA" id="ARBA00022989"/>
    </source>
</evidence>
<dbReference type="InterPro" id="IPR035906">
    <property type="entry name" value="MetI-like_sf"/>
</dbReference>
<dbReference type="Gene3D" id="1.10.3720.10">
    <property type="entry name" value="MetI-like"/>
    <property type="match status" value="1"/>
</dbReference>